<dbReference type="GO" id="GO:2000001">
    <property type="term" value="P:regulation of DNA damage checkpoint"/>
    <property type="evidence" value="ECO:0007669"/>
    <property type="project" value="EnsemblFungi"/>
</dbReference>
<evidence type="ECO:0000313" key="5">
    <source>
        <dbReference type="Proteomes" id="UP000006790"/>
    </source>
</evidence>
<evidence type="ECO:0000256" key="2">
    <source>
        <dbReference type="SAM" id="SignalP"/>
    </source>
</evidence>
<dbReference type="EMBL" id="CP002498">
    <property type="protein sequence ID" value="AET37823.1"/>
    <property type="molecule type" value="Genomic_DNA"/>
</dbReference>
<dbReference type="SUPFAM" id="SSF52113">
    <property type="entry name" value="BRCT domain"/>
    <property type="match status" value="3"/>
</dbReference>
<feature type="domain" description="BRCT" evidence="3">
    <location>
        <begin position="334"/>
        <end position="425"/>
    </location>
</feature>
<dbReference type="Pfam" id="PF16771">
    <property type="entry name" value="RTT107_BRCT_6"/>
    <property type="match status" value="1"/>
</dbReference>
<dbReference type="InterPro" id="IPR036420">
    <property type="entry name" value="BRCT_dom_sf"/>
</dbReference>
<dbReference type="InterPro" id="IPR001357">
    <property type="entry name" value="BRCT_dom"/>
</dbReference>
<dbReference type="GO" id="GO:0005634">
    <property type="term" value="C:nucleus"/>
    <property type="evidence" value="ECO:0007669"/>
    <property type="project" value="TreeGrafter"/>
</dbReference>
<dbReference type="GO" id="GO:1903775">
    <property type="term" value="P:regulation of DNA double-strand break processing"/>
    <property type="evidence" value="ECO:0007669"/>
    <property type="project" value="EnsemblFungi"/>
</dbReference>
<dbReference type="AlphaFoldDB" id="G8JP23"/>
<dbReference type="KEGG" id="erc:Ecym_2066"/>
<sequence>MTASSSVFSCLNLLLIQSADFSRENMDSTIKLLADYGAAKTLIYKPGASSREIDKQEFLRKFPMDIHAIIACNIDFSFYRLAAFDFMIPVVTPSWVHSCVKNARLMRTTGFSPDKTHFMKDCYVYVSSQQFSAAEYELYTSMLTYMGGCCMDYLSTKVTHIITSDPKDQAVLVLKRFNKFEVLTVSSAWLAECFVRQEYVSEAAYLVGSEMSNEEVTALAEKDWKMNSGIWEWSFDILKGHQFYLSMNLLLKSQCYNFIIKLIETMGGRVVRYMDHAEFSIEEADCFLDITTSSGDYKSAKEKGLYCGNLNWLFYMLSMRKFIRPASKLLLSPAKPKIFNRKQLILTFTNYIGQQRYYIQRLVESLGGVSTTELSKKNTHLLSLFPHGKKHNTALKWQGCTVVNHLWLEKCYKLGEQVGLDSEQFSQIPVKGGMANSIGQLALEEEPSIVLTETEQMESQVPLSYKLENIPLKDLSVSGGNIAVDGLNEKPQSSPPPRAMEDNYDRLNTVGDKAQKLQEAEDMFSELEKVMSSGSSNRRKNSRTMTKTSTQTAPVVQQTLGRSETADTTLEEVHDKCSVPLTPSSGRKAKAKAAEKLHSDIESLNEFQKSSKRKTVANLLPEEVAVVKKHKSLEIEAQKILAHVDISKGSKGRQKLPYDIKAVCTSCHDDISELNLEILKQIGIVIHQDIKQDSNCIIAPKKARTAKFLKSFSFRPLKYALIPKFINDVLSIVHSGSGASVLLSLEEYHIPDMDLKVMQKTKIQGKLFERGGLKSVNLSDDIPGGAELISSILKAHGMVTVKSLPKKFQVEDIVKNENTDNSPDYVMIATKASVAKRFAKLCKATDKCAKILLIEWNWCVKAIFNLNVDYEDPEFVITSK</sequence>
<dbReference type="Gene3D" id="3.40.50.10190">
    <property type="entry name" value="BRCT domain"/>
    <property type="match status" value="4"/>
</dbReference>
<dbReference type="RefSeq" id="XP_003644640.1">
    <property type="nucleotide sequence ID" value="XM_003644592.1"/>
</dbReference>
<protein>
    <recommendedName>
        <fullName evidence="3">BRCT domain-containing protein</fullName>
    </recommendedName>
</protein>
<dbReference type="Proteomes" id="UP000006790">
    <property type="component" value="Chromosome 2"/>
</dbReference>
<dbReference type="GO" id="GO:1990683">
    <property type="term" value="P:DNA double-strand break attachment to nuclear envelope"/>
    <property type="evidence" value="ECO:0007669"/>
    <property type="project" value="EnsemblFungi"/>
</dbReference>
<dbReference type="Pfam" id="PF16770">
    <property type="entry name" value="RTT107_BRCT_5"/>
    <property type="match status" value="1"/>
</dbReference>
<dbReference type="OrthoDB" id="342264at2759"/>
<keyword evidence="5" id="KW-1185">Reference proteome</keyword>
<feature type="compositionally biased region" description="Polar residues" evidence="1">
    <location>
        <begin position="544"/>
        <end position="568"/>
    </location>
</feature>
<dbReference type="SMART" id="SM00292">
    <property type="entry name" value="BRCT"/>
    <property type="match status" value="4"/>
</dbReference>
<dbReference type="STRING" id="931890.G8JP23"/>
<dbReference type="PROSITE" id="PS50172">
    <property type="entry name" value="BRCT"/>
    <property type="match status" value="3"/>
</dbReference>
<dbReference type="CDD" id="cd00027">
    <property type="entry name" value="BRCT"/>
    <property type="match status" value="1"/>
</dbReference>
<feature type="region of interest" description="Disordered" evidence="1">
    <location>
        <begin position="530"/>
        <end position="572"/>
    </location>
</feature>
<dbReference type="FunFam" id="3.40.50.10190:FF:000091">
    <property type="entry name" value="Regulator of Ty1 transposition"/>
    <property type="match status" value="1"/>
</dbReference>
<evidence type="ECO:0000256" key="1">
    <source>
        <dbReference type="SAM" id="MobiDB-lite"/>
    </source>
</evidence>
<dbReference type="GO" id="GO:0010526">
    <property type="term" value="P:transposable element silencing"/>
    <property type="evidence" value="ECO:0007669"/>
    <property type="project" value="EnsemblFungi"/>
</dbReference>
<keyword evidence="2" id="KW-0732">Signal</keyword>
<dbReference type="FunCoup" id="G8JP23">
    <property type="interactions" value="84"/>
</dbReference>
<dbReference type="InParanoid" id="G8JP23"/>
<dbReference type="GO" id="GO:0003682">
    <property type="term" value="F:chromatin binding"/>
    <property type="evidence" value="ECO:0007669"/>
    <property type="project" value="EnsemblFungi"/>
</dbReference>
<feature type="domain" description="BRCT" evidence="3">
    <location>
        <begin position="114"/>
        <end position="207"/>
    </location>
</feature>
<feature type="signal peptide" evidence="2">
    <location>
        <begin position="1"/>
        <end position="18"/>
    </location>
</feature>
<dbReference type="GO" id="GO:0090734">
    <property type="term" value="C:site of DNA damage"/>
    <property type="evidence" value="ECO:0007669"/>
    <property type="project" value="EnsemblFungi"/>
</dbReference>
<feature type="chain" id="PRO_5003510579" description="BRCT domain-containing protein" evidence="2">
    <location>
        <begin position="19"/>
        <end position="880"/>
    </location>
</feature>
<dbReference type="Pfam" id="PF00533">
    <property type="entry name" value="BRCT"/>
    <property type="match status" value="1"/>
</dbReference>
<dbReference type="GO" id="GO:0006302">
    <property type="term" value="P:double-strand break repair"/>
    <property type="evidence" value="ECO:0007669"/>
    <property type="project" value="EnsemblFungi"/>
</dbReference>
<dbReference type="PANTHER" id="PTHR47667">
    <property type="entry name" value="REGULATOR OF TY1 TRANSPOSITION PROTEIN 107"/>
    <property type="match status" value="1"/>
</dbReference>
<name>G8JP23_ERECY</name>
<dbReference type="eggNOG" id="KOG2043">
    <property type="taxonomic scope" value="Eukaryota"/>
</dbReference>
<evidence type="ECO:0000259" key="3">
    <source>
        <dbReference type="PROSITE" id="PS50172"/>
    </source>
</evidence>
<proteinExistence type="predicted"/>
<dbReference type="GO" id="GO:0035361">
    <property type="term" value="C:Cul8-RING ubiquitin ligase complex"/>
    <property type="evidence" value="ECO:0007669"/>
    <property type="project" value="EnsemblFungi"/>
</dbReference>
<dbReference type="Pfam" id="PF12738">
    <property type="entry name" value="PTCB-BRCT"/>
    <property type="match status" value="1"/>
</dbReference>
<gene>
    <name evidence="4" type="ordered locus">Ecym_2066</name>
</gene>
<dbReference type="HOGENOM" id="CLU_002149_0_0_1"/>
<dbReference type="InterPro" id="IPR031906">
    <property type="entry name" value="RTT107_BRCT_6"/>
</dbReference>
<dbReference type="PANTHER" id="PTHR47667:SF1">
    <property type="entry name" value="REGULATOR OF TY1 TRANSPOSITION PROTEIN 107"/>
    <property type="match status" value="1"/>
</dbReference>
<organism evidence="4 5">
    <name type="scientific">Eremothecium cymbalariae (strain CBS 270.75 / DBVPG 7215 / KCTC 17166 / NRRL Y-17582)</name>
    <name type="common">Yeast</name>
    <dbReference type="NCBI Taxonomy" id="931890"/>
    <lineage>
        <taxon>Eukaryota</taxon>
        <taxon>Fungi</taxon>
        <taxon>Dikarya</taxon>
        <taxon>Ascomycota</taxon>
        <taxon>Saccharomycotina</taxon>
        <taxon>Saccharomycetes</taxon>
        <taxon>Saccharomycetales</taxon>
        <taxon>Saccharomycetaceae</taxon>
        <taxon>Eremothecium</taxon>
    </lineage>
</organism>
<dbReference type="InterPro" id="IPR053036">
    <property type="entry name" value="CellCycle_DNARepair_Reg"/>
</dbReference>
<dbReference type="OMA" id="SWLYHLI"/>
<dbReference type="GeneID" id="11470484"/>
<reference evidence="5" key="1">
    <citation type="journal article" date="2012" name="G3 (Bethesda)">
        <title>Pichia sorbitophila, an interspecies yeast hybrid reveals early steps of genome resolution following polyploidization.</title>
        <authorList>
            <person name="Leh Louis V."/>
            <person name="Despons L."/>
            <person name="Friedrich A."/>
            <person name="Martin T."/>
            <person name="Durrens P."/>
            <person name="Casaregola S."/>
            <person name="Neuveglise C."/>
            <person name="Fairhead C."/>
            <person name="Marck C."/>
            <person name="Cruz J.A."/>
            <person name="Straub M.L."/>
            <person name="Kugler V."/>
            <person name="Sacerdot C."/>
            <person name="Uzunov Z."/>
            <person name="Thierry A."/>
            <person name="Weiss S."/>
            <person name="Bleykasten C."/>
            <person name="De Montigny J."/>
            <person name="Jacques N."/>
            <person name="Jung P."/>
            <person name="Lemaire M."/>
            <person name="Mallet S."/>
            <person name="Morel G."/>
            <person name="Richard G.F."/>
            <person name="Sarkar A."/>
            <person name="Savel G."/>
            <person name="Schacherer J."/>
            <person name="Seret M.L."/>
            <person name="Talla E."/>
            <person name="Samson G."/>
            <person name="Jubin C."/>
            <person name="Poulain J."/>
            <person name="Vacherie B."/>
            <person name="Barbe V."/>
            <person name="Pelletier E."/>
            <person name="Sherman D.J."/>
            <person name="Westhof E."/>
            <person name="Weissenbach J."/>
            <person name="Baret P.V."/>
            <person name="Wincker P."/>
            <person name="Gaillardin C."/>
            <person name="Dujon B."/>
            <person name="Souciet J.L."/>
        </authorList>
    </citation>
    <scope>NUCLEOTIDE SEQUENCE [LARGE SCALE GENOMIC DNA]</scope>
    <source>
        <strain evidence="5">CBS 270.75 / DBVPG 7215 / KCTC 17166 / NRRL Y-17582</strain>
    </source>
</reference>
<accession>G8JP23</accession>
<feature type="domain" description="BRCT" evidence="3">
    <location>
        <begin position="3"/>
        <end position="113"/>
    </location>
</feature>
<evidence type="ECO:0000313" key="4">
    <source>
        <dbReference type="EMBL" id="AET37823.1"/>
    </source>
</evidence>